<dbReference type="Proteomes" id="UP000216189">
    <property type="component" value="Unassembled WGS sequence"/>
</dbReference>
<dbReference type="PROSITE" id="PS51257">
    <property type="entry name" value="PROKAR_LIPOPROTEIN"/>
    <property type="match status" value="1"/>
</dbReference>
<keyword evidence="1" id="KW-0732">Signal</keyword>
<dbReference type="AlphaFoldDB" id="A0AA37HZT1"/>
<dbReference type="RefSeq" id="WP_006281426.1">
    <property type="nucleotide sequence ID" value="NZ_BPTR01000001.1"/>
</dbReference>
<dbReference type="Proteomes" id="UP000887043">
    <property type="component" value="Unassembled WGS sequence"/>
</dbReference>
<sequence length="268" mass="31108">MNRFKLKFIVALMIPFLASCFDTHPYDVEVTGERGINSTNISKIEQITKDKDTIRFVCMSDSHQWYTDTDDAVADINRRKDSIDFVIHCGDITDTGTRKEFEWADDVLSGLQLPYVVLIGNHDFLGTGEEYYYTKYGPGNFSMIAGRIKFIFINTNATEYDYVASVPDLNYLRAQSVADSSEFDRTVVCMHARPYSDQFNNNIAEPFQYYVQNFLHPIFCLNGHDHNIQTDDLFHDGLMYYGMPSMEKRTYFIFTITPSGYYYEIVKY</sequence>
<accession>A0AA37HZT1</accession>
<name>A0AA37HZT1_SEGBR</name>
<dbReference type="SUPFAM" id="SSF56300">
    <property type="entry name" value="Metallo-dependent phosphatases"/>
    <property type="match status" value="1"/>
</dbReference>
<dbReference type="Pfam" id="PF00149">
    <property type="entry name" value="Metallophos"/>
    <property type="match status" value="1"/>
</dbReference>
<evidence type="ECO:0000313" key="3">
    <source>
        <dbReference type="EMBL" id="GJG29012.1"/>
    </source>
</evidence>
<organism evidence="3 6">
    <name type="scientific">Segatella bryantii</name>
    <name type="common">Prevotella bryantii</name>
    <dbReference type="NCBI Taxonomy" id="77095"/>
    <lineage>
        <taxon>Bacteria</taxon>
        <taxon>Pseudomonadati</taxon>
        <taxon>Bacteroidota</taxon>
        <taxon>Bacteroidia</taxon>
        <taxon>Bacteroidales</taxon>
        <taxon>Prevotellaceae</taxon>
        <taxon>Segatella</taxon>
    </lineage>
</organism>
<dbReference type="GO" id="GO:0016787">
    <property type="term" value="F:hydrolase activity"/>
    <property type="evidence" value="ECO:0007669"/>
    <property type="project" value="InterPro"/>
</dbReference>
<dbReference type="PANTHER" id="PTHR43143">
    <property type="entry name" value="METALLOPHOSPHOESTERASE, CALCINEURIN SUPERFAMILY"/>
    <property type="match status" value="1"/>
</dbReference>
<comment type="caution">
    <text evidence="3">The sequence shown here is derived from an EMBL/GenBank/DDBJ whole genome shotgun (WGS) entry which is preliminary data.</text>
</comment>
<evidence type="ECO:0000259" key="2">
    <source>
        <dbReference type="Pfam" id="PF00149"/>
    </source>
</evidence>
<dbReference type="GeneID" id="72478442"/>
<evidence type="ECO:0000313" key="5">
    <source>
        <dbReference type="Proteomes" id="UP000216189"/>
    </source>
</evidence>
<evidence type="ECO:0000313" key="6">
    <source>
        <dbReference type="Proteomes" id="UP000887043"/>
    </source>
</evidence>
<keyword evidence="5" id="KW-1185">Reference proteome</keyword>
<proteinExistence type="predicted"/>
<dbReference type="EMBL" id="BPTR01000001">
    <property type="protein sequence ID" value="GJG29012.1"/>
    <property type="molecule type" value="Genomic_DNA"/>
</dbReference>
<gene>
    <name evidence="4" type="ORF">CIK91_14015</name>
    <name evidence="3" type="ORF">PRRU23_27120</name>
</gene>
<reference evidence="3" key="2">
    <citation type="submission" date="2021-08" db="EMBL/GenBank/DDBJ databases">
        <title>Prevotella lacticifex sp. nov., isolated from rumen of cow.</title>
        <authorList>
            <person name="Shinkai T."/>
            <person name="Ikeyama N."/>
            <person name="Kumagai M."/>
            <person name="Ohmori H."/>
            <person name="Sakamoto M."/>
            <person name="Ohkuma M."/>
            <person name="Mitsumori M."/>
        </authorList>
    </citation>
    <scope>NUCLEOTIDE SEQUENCE</scope>
    <source>
        <strain evidence="3">DSM 11371</strain>
    </source>
</reference>
<dbReference type="Gene3D" id="3.60.21.10">
    <property type="match status" value="1"/>
</dbReference>
<evidence type="ECO:0000256" key="1">
    <source>
        <dbReference type="SAM" id="SignalP"/>
    </source>
</evidence>
<feature type="domain" description="Calcineurin-like phosphoesterase" evidence="2">
    <location>
        <begin position="54"/>
        <end position="226"/>
    </location>
</feature>
<dbReference type="InterPro" id="IPR029052">
    <property type="entry name" value="Metallo-depent_PP-like"/>
</dbReference>
<dbReference type="InterPro" id="IPR051918">
    <property type="entry name" value="STPP_CPPED1"/>
</dbReference>
<reference evidence="4 5" key="1">
    <citation type="submission" date="2017-08" db="EMBL/GenBank/DDBJ databases">
        <title>Comparative genomics of non-oral Prevotella species.</title>
        <authorList>
            <person name="Accetto T."/>
            <person name="Nograsek B."/>
            <person name="Avgustin G."/>
        </authorList>
    </citation>
    <scope>NUCLEOTIDE SEQUENCE [LARGE SCALE GENOMIC DNA]</scope>
    <source>
        <strain evidence="4 5">TC1-1</strain>
    </source>
</reference>
<dbReference type="EMBL" id="NPJF01000074">
    <property type="protein sequence ID" value="OYP53029.1"/>
    <property type="molecule type" value="Genomic_DNA"/>
</dbReference>
<dbReference type="InterPro" id="IPR004843">
    <property type="entry name" value="Calcineurin-like_PHP"/>
</dbReference>
<feature type="signal peptide" evidence="1">
    <location>
        <begin position="1"/>
        <end position="20"/>
    </location>
</feature>
<dbReference type="PANTHER" id="PTHR43143:SF1">
    <property type="entry name" value="SERINE_THREONINE-PROTEIN PHOSPHATASE CPPED1"/>
    <property type="match status" value="1"/>
</dbReference>
<feature type="chain" id="PRO_5041355636" evidence="1">
    <location>
        <begin position="21"/>
        <end position="268"/>
    </location>
</feature>
<evidence type="ECO:0000313" key="4">
    <source>
        <dbReference type="EMBL" id="OYP53029.1"/>
    </source>
</evidence>
<protein>
    <submittedName>
        <fullName evidence="3">Phosphoesterase</fullName>
    </submittedName>
</protein>